<dbReference type="Proteomes" id="UP000185744">
    <property type="component" value="Unassembled WGS sequence"/>
</dbReference>
<evidence type="ECO:0000256" key="3">
    <source>
        <dbReference type="ARBA" id="ARBA00023239"/>
    </source>
</evidence>
<keyword evidence="10" id="KW-1185">Reference proteome</keyword>
<evidence type="ECO:0000256" key="2">
    <source>
        <dbReference type="ARBA" id="ARBA00023229"/>
    </source>
</evidence>
<comment type="similarity">
    <text evidence="7">Belongs to the AcnX type II small subunit family.</text>
</comment>
<gene>
    <name evidence="9" type="ORF">BTN85_1659</name>
</gene>
<dbReference type="PANTHER" id="PTHR36577">
    <property type="entry name" value="DUF521 DOMAIN PROTEIN (AFU_ORTHOLOGUE AFUA_6G00490)"/>
    <property type="match status" value="1"/>
</dbReference>
<comment type="subunit">
    <text evidence="6 7">Heterodimer composed of a large subunit (PMDh-L) and a small subunit (PMDh-S).</text>
</comment>
<comment type="pathway">
    <text evidence="1 7">Isoprenoid biosynthesis; isopentenyl diphosphate biosynthesis via mevalonate pathway.</text>
</comment>
<dbReference type="EMBL" id="MSDW01000001">
    <property type="protein sequence ID" value="OKY79152.1"/>
    <property type="molecule type" value="Genomic_DNA"/>
</dbReference>
<accession>A0A1Q6DXW0</accession>
<protein>
    <recommendedName>
        <fullName evidence="7">Phosphomevalonate dehydratase small subunit</fullName>
        <shortName evidence="7">PMDh small subunit</shortName>
        <shortName evidence="7">PMDh-S</shortName>
        <ecNumber evidence="7">4.2.1.182</ecNumber>
    </recommendedName>
</protein>
<proteinExistence type="inferred from homology"/>
<evidence type="ECO:0000256" key="6">
    <source>
        <dbReference type="ARBA" id="ARBA00046520"/>
    </source>
</evidence>
<dbReference type="AlphaFoldDB" id="A0A1Q6DXW0"/>
<evidence type="ECO:0000256" key="7">
    <source>
        <dbReference type="HAMAP-Rule" id="MF_00078"/>
    </source>
</evidence>
<dbReference type="PANTHER" id="PTHR36577:SF3">
    <property type="entry name" value="DUF521 DOMAIN PROTEIN (AFU_ORTHOLOGUE AFUA_6G00490)"/>
    <property type="match status" value="1"/>
</dbReference>
<dbReference type="PIRSF" id="PIRSF004966">
    <property type="entry name" value="UCP004966"/>
    <property type="match status" value="1"/>
</dbReference>
<comment type="function">
    <text evidence="5 7">Component of a hydro-lyase that catalyzes the dehydration of mevalonate 5-phosphate (MVA5P) to form trans-anhydromevalonate 5-phosphate (tAHMP). Involved in the archaeal mevalonate (MVA) pathway, which provides fundamental precursors for isoprenoid biosynthesis, such as isopentenyl diphosphate (IPP) and dimethylallyl diphosphate (DMAPP).</text>
</comment>
<name>A0A1Q6DXW0_METT1</name>
<keyword evidence="2 7" id="KW-0414">Isoprene biosynthesis</keyword>
<keyword evidence="3 7" id="KW-0456">Lyase</keyword>
<feature type="domain" description="Phosphomevalonate dehydratase small subunit-like" evidence="8">
    <location>
        <begin position="24"/>
        <end position="102"/>
    </location>
</feature>
<dbReference type="GO" id="GO:0019287">
    <property type="term" value="P:isopentenyl diphosphate biosynthetic process, mevalonate pathway"/>
    <property type="evidence" value="ECO:0007669"/>
    <property type="project" value="UniProtKB-UniRule"/>
</dbReference>
<dbReference type="GO" id="GO:0016836">
    <property type="term" value="F:hydro-lyase activity"/>
    <property type="evidence" value="ECO:0007669"/>
    <property type="project" value="UniProtKB-UniRule"/>
</dbReference>
<comment type="catalytic activity">
    <reaction evidence="4">
        <text>(R)-5-phosphomevalonate = (2E)-3-methyl-5-phosphooxypent-2-enoate + H2O</text>
        <dbReference type="Rhea" id="RHEA:78975"/>
        <dbReference type="ChEBI" id="CHEBI:15377"/>
        <dbReference type="ChEBI" id="CHEBI:58146"/>
        <dbReference type="ChEBI" id="CHEBI:229665"/>
        <dbReference type="EC" id="4.2.1.182"/>
    </reaction>
    <physiologicalReaction direction="left-to-right" evidence="4">
        <dbReference type="Rhea" id="RHEA:78976"/>
    </physiologicalReaction>
</comment>
<dbReference type="InterPro" id="IPR012016">
    <property type="entry name" value="PMDh-S-like"/>
</dbReference>
<comment type="caution">
    <text evidence="9">The sequence shown here is derived from an EMBL/GenBank/DDBJ whole genome shotgun (WGS) entry which is preliminary data.</text>
</comment>
<dbReference type="SUPFAM" id="SSF52016">
    <property type="entry name" value="LeuD/IlvD-like"/>
    <property type="match status" value="1"/>
</dbReference>
<evidence type="ECO:0000259" key="8">
    <source>
        <dbReference type="Pfam" id="PF01989"/>
    </source>
</evidence>
<dbReference type="FunCoup" id="A0A1Q6DXW0">
    <property type="interactions" value="11"/>
</dbReference>
<evidence type="ECO:0000313" key="10">
    <source>
        <dbReference type="Proteomes" id="UP000185744"/>
    </source>
</evidence>
<organism evidence="9 10">
    <name type="scientific">Methanohalarchaeum thermophilum</name>
    <dbReference type="NCBI Taxonomy" id="1903181"/>
    <lineage>
        <taxon>Archaea</taxon>
        <taxon>Methanobacteriati</taxon>
        <taxon>Methanobacteriota</taxon>
        <taxon>Methanonatronarchaeia</taxon>
        <taxon>Methanonatronarchaeales</taxon>
        <taxon>Methanonatronarchaeaceae</taxon>
        <taxon>Candidatus Methanohalarchaeum</taxon>
    </lineage>
</organism>
<evidence type="ECO:0000256" key="4">
    <source>
        <dbReference type="ARBA" id="ARBA00045120"/>
    </source>
</evidence>
<feature type="active site" description="Proton acceptor" evidence="7">
    <location>
        <position position="62"/>
    </location>
</feature>
<dbReference type="InParanoid" id="A0A1Q6DXW0"/>
<sequence>MKIKGRGNNKGKAQGRILFSNEPISFLGGIDPETGKIVEEGHELKGEKVKDKILVFPKGKGSTVGSYVLYQLSKNNKEPSAIINSESEAIVAVGAIISSIPLIDKIDINKLPKKGMISVDSEEGTVKF</sequence>
<reference evidence="9" key="1">
    <citation type="submission" date="2016-12" db="EMBL/GenBank/DDBJ databases">
        <title>Discovery of methanogenic haloarchaea.</title>
        <authorList>
            <person name="Sorokin D.Y."/>
            <person name="Makarova K.S."/>
            <person name="Abbas B."/>
            <person name="Ferrer M."/>
            <person name="Golyshin P.N."/>
        </authorList>
    </citation>
    <scope>NUCLEOTIDE SEQUENCE [LARGE SCALE GENOMIC DNA]</scope>
    <source>
        <strain evidence="9">HMET1</strain>
    </source>
</reference>
<dbReference type="Pfam" id="PF01989">
    <property type="entry name" value="AcnX_swivel_put"/>
    <property type="match status" value="1"/>
</dbReference>
<evidence type="ECO:0000256" key="1">
    <source>
        <dbReference type="ARBA" id="ARBA00005092"/>
    </source>
</evidence>
<dbReference type="InterPro" id="IPR002840">
    <property type="entry name" value="PMDh-S-like_dom"/>
</dbReference>
<evidence type="ECO:0000313" key="9">
    <source>
        <dbReference type="EMBL" id="OKY79152.1"/>
    </source>
</evidence>
<dbReference type="InterPro" id="IPR020794">
    <property type="entry name" value="PMDh_S"/>
</dbReference>
<dbReference type="STRING" id="1903181.BTN85_1659"/>
<evidence type="ECO:0000256" key="5">
    <source>
        <dbReference type="ARBA" id="ARBA00045299"/>
    </source>
</evidence>
<dbReference type="CDD" id="cd01356">
    <property type="entry name" value="AcnX_swivel"/>
    <property type="match status" value="1"/>
</dbReference>
<dbReference type="Gene3D" id="3.50.30.10">
    <property type="entry name" value="Phosphohistidine domain"/>
    <property type="match status" value="1"/>
</dbReference>
<dbReference type="HAMAP" id="MF_00078">
    <property type="entry name" value="PMDh_S"/>
    <property type="match status" value="1"/>
</dbReference>
<dbReference type="NCBIfam" id="NF003046">
    <property type="entry name" value="PRK03955.1"/>
    <property type="match status" value="1"/>
</dbReference>
<dbReference type="EC" id="4.2.1.182" evidence="7"/>